<dbReference type="RefSeq" id="WP_344690263.1">
    <property type="nucleotide sequence ID" value="NZ_BAAAVV010000009.1"/>
</dbReference>
<dbReference type="InterPro" id="IPR011989">
    <property type="entry name" value="ARM-like"/>
</dbReference>
<gene>
    <name evidence="2" type="ORF">GCM10010531_34730</name>
</gene>
<protein>
    <recommendedName>
        <fullName evidence="4">HEAT repeat-containing protein</fullName>
    </recommendedName>
</protein>
<feature type="compositionally biased region" description="Polar residues" evidence="1">
    <location>
        <begin position="302"/>
        <end position="313"/>
    </location>
</feature>
<keyword evidence="3" id="KW-1185">Reference proteome</keyword>
<evidence type="ECO:0008006" key="4">
    <source>
        <dbReference type="Google" id="ProtNLM"/>
    </source>
</evidence>
<proteinExistence type="predicted"/>
<organism evidence="2 3">
    <name type="scientific">Blastococcus jejuensis</name>
    <dbReference type="NCBI Taxonomy" id="351224"/>
    <lineage>
        <taxon>Bacteria</taxon>
        <taxon>Bacillati</taxon>
        <taxon>Actinomycetota</taxon>
        <taxon>Actinomycetes</taxon>
        <taxon>Geodermatophilales</taxon>
        <taxon>Geodermatophilaceae</taxon>
        <taxon>Blastococcus</taxon>
    </lineage>
</organism>
<dbReference type="Pfam" id="PF13646">
    <property type="entry name" value="HEAT_2"/>
    <property type="match status" value="1"/>
</dbReference>
<evidence type="ECO:0000313" key="2">
    <source>
        <dbReference type="EMBL" id="GAA3177971.1"/>
    </source>
</evidence>
<feature type="compositionally biased region" description="Basic residues" evidence="1">
    <location>
        <begin position="328"/>
        <end position="343"/>
    </location>
</feature>
<dbReference type="SUPFAM" id="SSF48371">
    <property type="entry name" value="ARM repeat"/>
    <property type="match status" value="1"/>
</dbReference>
<sequence length="343" mass="36500">MIGFRTTPEKIAKWSRQKPRRTPSGAVPAWGELTGADKVVRALSDDDPAVRAAAAAALATISTEDMTSAGRDAVVPSLTRCLRDGDPAVATSAARELPGFGDCDALVPLAEALDRSPHAGTRAAALDGILGILRGTEAYASIRQTLAATSHKVGLSRDTVDLLLYAAARRSIELKIDHANSPIGDAFVDCGPKAGRQLVRAGQEMGDPWAVRFGTRIVEGQECGAHHTPDDHCVCTRCGETVHDFSPKCVCRYCGYRAHDFSGMGVVSGYLNYCRRCGRAYMHVQSGNVTELDPVPEPAPAPQTSSSGVTFTQEELDYMAAHAPASARQRKSSGRTPKRGGNR</sequence>
<dbReference type="InterPro" id="IPR016024">
    <property type="entry name" value="ARM-type_fold"/>
</dbReference>
<reference evidence="3" key="1">
    <citation type="journal article" date="2019" name="Int. J. Syst. Evol. Microbiol.">
        <title>The Global Catalogue of Microorganisms (GCM) 10K type strain sequencing project: providing services to taxonomists for standard genome sequencing and annotation.</title>
        <authorList>
            <consortium name="The Broad Institute Genomics Platform"/>
            <consortium name="The Broad Institute Genome Sequencing Center for Infectious Disease"/>
            <person name="Wu L."/>
            <person name="Ma J."/>
        </authorList>
    </citation>
    <scope>NUCLEOTIDE SEQUENCE [LARGE SCALE GENOMIC DNA]</scope>
    <source>
        <strain evidence="3">JCM 15614</strain>
    </source>
</reference>
<dbReference type="Proteomes" id="UP001499924">
    <property type="component" value="Unassembled WGS sequence"/>
</dbReference>
<name>A0ABP6PIU3_9ACTN</name>
<evidence type="ECO:0000313" key="3">
    <source>
        <dbReference type="Proteomes" id="UP001499924"/>
    </source>
</evidence>
<feature type="region of interest" description="Disordered" evidence="1">
    <location>
        <begin position="1"/>
        <end position="28"/>
    </location>
</feature>
<comment type="caution">
    <text evidence="2">The sequence shown here is derived from an EMBL/GenBank/DDBJ whole genome shotgun (WGS) entry which is preliminary data.</text>
</comment>
<feature type="region of interest" description="Disordered" evidence="1">
    <location>
        <begin position="291"/>
        <end position="343"/>
    </location>
</feature>
<evidence type="ECO:0000256" key="1">
    <source>
        <dbReference type="SAM" id="MobiDB-lite"/>
    </source>
</evidence>
<dbReference type="Gene3D" id="1.25.10.10">
    <property type="entry name" value="Leucine-rich Repeat Variant"/>
    <property type="match status" value="1"/>
</dbReference>
<accession>A0ABP6PIU3</accession>
<dbReference type="EMBL" id="BAAAVV010000009">
    <property type="protein sequence ID" value="GAA3177971.1"/>
    <property type="molecule type" value="Genomic_DNA"/>
</dbReference>